<accession>B8GH66</accession>
<keyword evidence="2" id="KW-1185">Reference proteome</keyword>
<dbReference type="eggNOG" id="arCOG04343">
    <property type="taxonomic scope" value="Archaea"/>
</dbReference>
<dbReference type="STRING" id="521011.Mpal_1128"/>
<dbReference type="HOGENOM" id="CLU_095207_1_0_2"/>
<proteinExistence type="predicted"/>
<name>B8GH66_METPE</name>
<dbReference type="Gene3D" id="3.40.1380.20">
    <property type="entry name" value="Pyruvate kinase, C-terminal domain"/>
    <property type="match status" value="1"/>
</dbReference>
<dbReference type="OrthoDB" id="64834at2157"/>
<dbReference type="AlphaFoldDB" id="B8GH66"/>
<dbReference type="RefSeq" id="WP_012617790.1">
    <property type="nucleotide sequence ID" value="NC_011832.1"/>
</dbReference>
<dbReference type="SUPFAM" id="SSF52935">
    <property type="entry name" value="PK C-terminal domain-like"/>
    <property type="match status" value="1"/>
</dbReference>
<dbReference type="EMBL" id="CP001338">
    <property type="protein sequence ID" value="ACL16471.1"/>
    <property type="molecule type" value="Genomic_DNA"/>
</dbReference>
<gene>
    <name evidence="1" type="ordered locus">Mpal_1128</name>
</gene>
<organism evidence="1 2">
    <name type="scientific">Methanosphaerula palustris (strain ATCC BAA-1556 / DSM 19958 / E1-9c)</name>
    <dbReference type="NCBI Taxonomy" id="521011"/>
    <lineage>
        <taxon>Archaea</taxon>
        <taxon>Methanobacteriati</taxon>
        <taxon>Methanobacteriota</taxon>
        <taxon>Stenosarchaea group</taxon>
        <taxon>Methanomicrobia</taxon>
        <taxon>Methanomicrobiales</taxon>
        <taxon>Methanoregulaceae</taxon>
        <taxon>Methanosphaerula</taxon>
    </lineage>
</organism>
<protein>
    <submittedName>
        <fullName evidence="1">Uncharacterized protein</fullName>
    </submittedName>
</protein>
<dbReference type="KEGG" id="mpl:Mpal_1128"/>
<sequence length="194" mass="20507">MATKSITYFEHSGSGNTEAVLAIVDERLKEGDIKNVVVASTSGATGVTFAQALGKKTNLVIISTKPGSKTPGVWEFDPANEKKIKRLGGRVIRHTHALSGLEKSFTERFSGISHSEILAESLKTLFSPGTKVGVEIGIMALDSGAITLEKTIVVGGTGATGRGADTALVVLPAHTNNFFDFHVLEILAKPFTKD</sequence>
<evidence type="ECO:0000313" key="1">
    <source>
        <dbReference type="EMBL" id="ACL16471.1"/>
    </source>
</evidence>
<evidence type="ECO:0000313" key="2">
    <source>
        <dbReference type="Proteomes" id="UP000002457"/>
    </source>
</evidence>
<dbReference type="Proteomes" id="UP000002457">
    <property type="component" value="Chromosome"/>
</dbReference>
<reference evidence="1 2" key="1">
    <citation type="journal article" date="2015" name="Genome Announc.">
        <title>Complete Genome Sequence of Methanosphaerula palustris E1-9CT, a Hydrogenotrophic Methanogen Isolated from a Minerotrophic Fen Peatland.</title>
        <authorList>
            <person name="Cadillo-Quiroz H."/>
            <person name="Browne P."/>
            <person name="Kyrpides N."/>
            <person name="Woyke T."/>
            <person name="Goodwin L."/>
            <person name="Detter C."/>
            <person name="Yavitt J.B."/>
            <person name="Zinder S.H."/>
        </authorList>
    </citation>
    <scope>NUCLEOTIDE SEQUENCE [LARGE SCALE GENOMIC DNA]</scope>
    <source>
        <strain evidence="2">ATCC BAA-1556 / DSM 19958 / E1-9c</strain>
    </source>
</reference>
<dbReference type="GeneID" id="7271045"/>
<dbReference type="InterPro" id="IPR036918">
    <property type="entry name" value="Pyrv_Knase_C_sf"/>
</dbReference>